<reference evidence="2" key="1">
    <citation type="journal article" date="2022" name="bioRxiv">
        <title>Sequencing and chromosome-scale assembly of the giantPleurodeles waltlgenome.</title>
        <authorList>
            <person name="Brown T."/>
            <person name="Elewa A."/>
            <person name="Iarovenko S."/>
            <person name="Subramanian E."/>
            <person name="Araus A.J."/>
            <person name="Petzold A."/>
            <person name="Susuki M."/>
            <person name="Suzuki K.-i.T."/>
            <person name="Hayashi T."/>
            <person name="Toyoda A."/>
            <person name="Oliveira C."/>
            <person name="Osipova E."/>
            <person name="Leigh N.D."/>
            <person name="Simon A."/>
            <person name="Yun M.H."/>
        </authorList>
    </citation>
    <scope>NUCLEOTIDE SEQUENCE</scope>
    <source>
        <strain evidence="2">20211129_DDA</strain>
        <tissue evidence="2">Liver</tissue>
    </source>
</reference>
<feature type="compositionally biased region" description="Basic and acidic residues" evidence="1">
    <location>
        <begin position="66"/>
        <end position="75"/>
    </location>
</feature>
<protein>
    <submittedName>
        <fullName evidence="2">Uncharacterized protein</fullName>
    </submittedName>
</protein>
<name>A0AAV7SB40_PLEWA</name>
<keyword evidence="3" id="KW-1185">Reference proteome</keyword>
<dbReference type="EMBL" id="JANPWB010000008">
    <property type="protein sequence ID" value="KAJ1161400.1"/>
    <property type="molecule type" value="Genomic_DNA"/>
</dbReference>
<proteinExistence type="predicted"/>
<sequence>MESINTSAKLFPPRVEDISERQLMGVVTEEQVSQQSLALSARPEKEPECGRSDSGEPGTHLGVKGVEGRKDPQAE</sequence>
<feature type="region of interest" description="Disordered" evidence="1">
    <location>
        <begin position="32"/>
        <end position="75"/>
    </location>
</feature>
<comment type="caution">
    <text evidence="2">The sequence shown here is derived from an EMBL/GenBank/DDBJ whole genome shotgun (WGS) entry which is preliminary data.</text>
</comment>
<evidence type="ECO:0000256" key="1">
    <source>
        <dbReference type="SAM" id="MobiDB-lite"/>
    </source>
</evidence>
<evidence type="ECO:0000313" key="2">
    <source>
        <dbReference type="EMBL" id="KAJ1161400.1"/>
    </source>
</evidence>
<accession>A0AAV7SB40</accession>
<gene>
    <name evidence="2" type="ORF">NDU88_001886</name>
</gene>
<feature type="compositionally biased region" description="Basic and acidic residues" evidence="1">
    <location>
        <begin position="42"/>
        <end position="54"/>
    </location>
</feature>
<organism evidence="2 3">
    <name type="scientific">Pleurodeles waltl</name>
    <name type="common">Iberian ribbed newt</name>
    <dbReference type="NCBI Taxonomy" id="8319"/>
    <lineage>
        <taxon>Eukaryota</taxon>
        <taxon>Metazoa</taxon>
        <taxon>Chordata</taxon>
        <taxon>Craniata</taxon>
        <taxon>Vertebrata</taxon>
        <taxon>Euteleostomi</taxon>
        <taxon>Amphibia</taxon>
        <taxon>Batrachia</taxon>
        <taxon>Caudata</taxon>
        <taxon>Salamandroidea</taxon>
        <taxon>Salamandridae</taxon>
        <taxon>Pleurodelinae</taxon>
        <taxon>Pleurodeles</taxon>
    </lineage>
</organism>
<evidence type="ECO:0000313" key="3">
    <source>
        <dbReference type="Proteomes" id="UP001066276"/>
    </source>
</evidence>
<dbReference type="Proteomes" id="UP001066276">
    <property type="component" value="Chromosome 4_2"/>
</dbReference>
<dbReference type="AlphaFoldDB" id="A0AAV7SB40"/>